<evidence type="ECO:0000313" key="1">
    <source>
        <dbReference type="EMBL" id="RPA88649.1"/>
    </source>
</evidence>
<keyword evidence="2" id="KW-1185">Reference proteome</keyword>
<dbReference type="AlphaFoldDB" id="A0A3N4IRT8"/>
<sequence>MLHTSYFLHPISNFSLKTFLHLYNCPSTTIALGGRLFIYFYCTANVYFTGPLAQPILLSPTQNYPQNILPHAYSHTTTPTSNNEEKMLAMQQEGAANTTMIHPQSKYEDRDELPVGGRAAGLYVL</sequence>
<accession>A0A3N4IRT8</accession>
<evidence type="ECO:0000313" key="2">
    <source>
        <dbReference type="Proteomes" id="UP000276215"/>
    </source>
</evidence>
<reference evidence="1 2" key="1">
    <citation type="journal article" date="2018" name="Nat. Ecol. Evol.">
        <title>Pezizomycetes genomes reveal the molecular basis of ectomycorrhizal truffle lifestyle.</title>
        <authorList>
            <person name="Murat C."/>
            <person name="Payen T."/>
            <person name="Noel B."/>
            <person name="Kuo A."/>
            <person name="Morin E."/>
            <person name="Chen J."/>
            <person name="Kohler A."/>
            <person name="Krizsan K."/>
            <person name="Balestrini R."/>
            <person name="Da Silva C."/>
            <person name="Montanini B."/>
            <person name="Hainaut M."/>
            <person name="Levati E."/>
            <person name="Barry K.W."/>
            <person name="Belfiori B."/>
            <person name="Cichocki N."/>
            <person name="Clum A."/>
            <person name="Dockter R.B."/>
            <person name="Fauchery L."/>
            <person name="Guy J."/>
            <person name="Iotti M."/>
            <person name="Le Tacon F."/>
            <person name="Lindquist E.A."/>
            <person name="Lipzen A."/>
            <person name="Malagnac F."/>
            <person name="Mello A."/>
            <person name="Molinier V."/>
            <person name="Miyauchi S."/>
            <person name="Poulain J."/>
            <person name="Riccioni C."/>
            <person name="Rubini A."/>
            <person name="Sitrit Y."/>
            <person name="Splivallo R."/>
            <person name="Traeger S."/>
            <person name="Wang M."/>
            <person name="Zifcakova L."/>
            <person name="Wipf D."/>
            <person name="Zambonelli A."/>
            <person name="Paolocci F."/>
            <person name="Nowrousian M."/>
            <person name="Ottonello S."/>
            <person name="Baldrian P."/>
            <person name="Spatafora J.W."/>
            <person name="Henrissat B."/>
            <person name="Nagy L.G."/>
            <person name="Aury J.M."/>
            <person name="Wincker P."/>
            <person name="Grigoriev I.V."/>
            <person name="Bonfante P."/>
            <person name="Martin F.M."/>
        </authorList>
    </citation>
    <scope>NUCLEOTIDE SEQUENCE [LARGE SCALE GENOMIC DNA]</scope>
    <source>
        <strain evidence="1 2">120613-1</strain>
    </source>
</reference>
<dbReference type="STRING" id="1336337.A0A3N4IRT8"/>
<dbReference type="EMBL" id="ML120728">
    <property type="protein sequence ID" value="RPA88649.1"/>
    <property type="molecule type" value="Genomic_DNA"/>
</dbReference>
<organism evidence="1 2">
    <name type="scientific">Choiromyces venosus 120613-1</name>
    <dbReference type="NCBI Taxonomy" id="1336337"/>
    <lineage>
        <taxon>Eukaryota</taxon>
        <taxon>Fungi</taxon>
        <taxon>Dikarya</taxon>
        <taxon>Ascomycota</taxon>
        <taxon>Pezizomycotina</taxon>
        <taxon>Pezizomycetes</taxon>
        <taxon>Pezizales</taxon>
        <taxon>Tuberaceae</taxon>
        <taxon>Choiromyces</taxon>
    </lineage>
</organism>
<gene>
    <name evidence="1" type="ORF">L873DRAFT_914089</name>
</gene>
<proteinExistence type="predicted"/>
<name>A0A3N4IRT8_9PEZI</name>
<protein>
    <submittedName>
        <fullName evidence="1">Uncharacterized protein</fullName>
    </submittedName>
</protein>
<dbReference type="Proteomes" id="UP000276215">
    <property type="component" value="Unassembled WGS sequence"/>
</dbReference>